<evidence type="ECO:0000256" key="2">
    <source>
        <dbReference type="ARBA" id="ARBA00004196"/>
    </source>
</evidence>
<keyword evidence="9" id="KW-0812">Transmembrane</keyword>
<keyword evidence="9" id="KW-1133">Transmembrane helix</keyword>
<dbReference type="Gene3D" id="2.70.70.10">
    <property type="entry name" value="Glucose Permease (Domain IIA)"/>
    <property type="match status" value="1"/>
</dbReference>
<feature type="domain" description="Csd3-like second N-terminal" evidence="12">
    <location>
        <begin position="209"/>
        <end position="329"/>
    </location>
</feature>
<dbReference type="InterPro" id="IPR050570">
    <property type="entry name" value="Cell_wall_metabolism_enzyme"/>
</dbReference>
<evidence type="ECO:0000256" key="1">
    <source>
        <dbReference type="ARBA" id="ARBA00001947"/>
    </source>
</evidence>
<dbReference type="GO" id="GO:0042834">
    <property type="term" value="F:peptidoglycan binding"/>
    <property type="evidence" value="ECO:0007669"/>
    <property type="project" value="InterPro"/>
</dbReference>
<evidence type="ECO:0000256" key="5">
    <source>
        <dbReference type="ARBA" id="ARBA00022801"/>
    </source>
</evidence>
<feature type="domain" description="M23ase beta-sheet core" evidence="10">
    <location>
        <begin position="342"/>
        <end position="437"/>
    </location>
</feature>
<dbReference type="EMBL" id="QEKQ01000004">
    <property type="protein sequence ID" value="PVY77057.1"/>
    <property type="molecule type" value="Genomic_DNA"/>
</dbReference>
<evidence type="ECO:0000259" key="10">
    <source>
        <dbReference type="Pfam" id="PF01551"/>
    </source>
</evidence>
<evidence type="ECO:0000256" key="7">
    <source>
        <dbReference type="ARBA" id="ARBA00023049"/>
    </source>
</evidence>
<comment type="subcellular location">
    <subcellularLocation>
        <location evidence="2">Cell envelope</location>
    </subcellularLocation>
</comment>
<dbReference type="GO" id="GO:0030313">
    <property type="term" value="C:cell envelope"/>
    <property type="evidence" value="ECO:0007669"/>
    <property type="project" value="UniProtKB-SubCell"/>
</dbReference>
<keyword evidence="9" id="KW-0472">Membrane</keyword>
<dbReference type="Proteomes" id="UP000245887">
    <property type="component" value="Unassembled WGS sequence"/>
</dbReference>
<keyword evidence="3" id="KW-0645">Protease</keyword>
<protein>
    <submittedName>
        <fullName evidence="13">Murein DD-endopeptidase MepM/ murein hydrolase activator NlpD</fullName>
    </submittedName>
</protein>
<feature type="region of interest" description="Disordered" evidence="8">
    <location>
        <begin position="52"/>
        <end position="112"/>
    </location>
</feature>
<evidence type="ECO:0000259" key="12">
    <source>
        <dbReference type="Pfam" id="PF19425"/>
    </source>
</evidence>
<feature type="domain" description="Opacity-associated protein A LysM-like" evidence="11">
    <location>
        <begin position="117"/>
        <end position="197"/>
    </location>
</feature>
<dbReference type="CDD" id="cd12797">
    <property type="entry name" value="M23_peptidase"/>
    <property type="match status" value="1"/>
</dbReference>
<keyword evidence="5 13" id="KW-0378">Hydrolase</keyword>
<dbReference type="PANTHER" id="PTHR21666">
    <property type="entry name" value="PEPTIDASE-RELATED"/>
    <property type="match status" value="1"/>
</dbReference>
<dbReference type="InterPro" id="IPR007340">
    <property type="entry name" value="LysM_Opacity-associatedA"/>
</dbReference>
<evidence type="ECO:0000256" key="9">
    <source>
        <dbReference type="SAM" id="Phobius"/>
    </source>
</evidence>
<dbReference type="GO" id="GO:0046872">
    <property type="term" value="F:metal ion binding"/>
    <property type="evidence" value="ECO:0007669"/>
    <property type="project" value="UniProtKB-KW"/>
</dbReference>
<feature type="compositionally biased region" description="Polar residues" evidence="8">
    <location>
        <begin position="68"/>
        <end position="81"/>
    </location>
</feature>
<comment type="caution">
    <text evidence="13">The sequence shown here is derived from an EMBL/GenBank/DDBJ whole genome shotgun (WGS) entry which is preliminary data.</text>
</comment>
<sequence length="488" mass="52810">MTQRQKSLFSLVRAFPRRHVVAIATISVAVAAGMAIGPEEPEKTTRTTVALAPPERAANATAPVAVSTPDTTDSAQTQPTLPSAAKIKPANPAGSVSIAESSPEKPEAAPPATPKINWQAFEIESGDSLSSLFQKAGFSDALMLSVVNGEGKAGNIERLYAGETIRFGTDANGDLTTIRLKRDRLESLVIDRKDGGFYGSVETREPDIQTEFATAEIDGSLYLAAREAGLNDRLTMEIAGLFGWEIDFVYDIRRGDRFEVLYETKHLDGERIGTGDILAASFINQGERITALRYTDQDGDTDYYTPDGRSIKKEFLRTPINARVSSPFNLQRRHPVLGTVRPHEGTDYAAAVGTPIKASGDGRVRFSGWKGGYGRTVVIQHGDNISTLYAHMSRIKSNIGRGTRVEQGEIIGYVGASGMVTGAHLHYEYRINGAPRNSRTVSLPEAKPVPDSEMPAFRASTRPLLAALRQEEGEHQLALGPRATDNDG</sequence>
<proteinExistence type="predicted"/>
<dbReference type="Pfam" id="PF01551">
    <property type="entry name" value="Peptidase_M23"/>
    <property type="match status" value="1"/>
</dbReference>
<dbReference type="InterPro" id="IPR045834">
    <property type="entry name" value="Csd3_N2"/>
</dbReference>
<evidence type="ECO:0000313" key="13">
    <source>
        <dbReference type="EMBL" id="PVY77057.1"/>
    </source>
</evidence>
<evidence type="ECO:0000313" key="14">
    <source>
        <dbReference type="Proteomes" id="UP000245887"/>
    </source>
</evidence>
<name>A0A2U1CXT4_9GAMM</name>
<dbReference type="InterPro" id="IPR016047">
    <property type="entry name" value="M23ase_b-sheet_dom"/>
</dbReference>
<accession>A0A2U1CXT4</accession>
<keyword evidence="4" id="KW-0479">Metal-binding</keyword>
<dbReference type="Pfam" id="PF04225">
    <property type="entry name" value="LysM_OapA"/>
    <property type="match status" value="1"/>
</dbReference>
<feature type="transmembrane region" description="Helical" evidence="9">
    <location>
        <begin position="20"/>
        <end position="37"/>
    </location>
</feature>
<evidence type="ECO:0000256" key="8">
    <source>
        <dbReference type="SAM" id="MobiDB-lite"/>
    </source>
</evidence>
<dbReference type="Gene3D" id="3.10.450.350">
    <property type="match status" value="2"/>
</dbReference>
<keyword evidence="6" id="KW-0862">Zinc</keyword>
<feature type="region of interest" description="Disordered" evidence="8">
    <location>
        <begin position="436"/>
        <end position="456"/>
    </location>
</feature>
<comment type="cofactor">
    <cofactor evidence="1">
        <name>Zn(2+)</name>
        <dbReference type="ChEBI" id="CHEBI:29105"/>
    </cofactor>
</comment>
<evidence type="ECO:0000256" key="4">
    <source>
        <dbReference type="ARBA" id="ARBA00022723"/>
    </source>
</evidence>
<gene>
    <name evidence="13" type="ORF">C8D92_104291</name>
</gene>
<dbReference type="PANTHER" id="PTHR21666:SF288">
    <property type="entry name" value="CELL DIVISION PROTEIN YTFB"/>
    <property type="match status" value="1"/>
</dbReference>
<dbReference type="InterPro" id="IPR011055">
    <property type="entry name" value="Dup_hybrid_motif"/>
</dbReference>
<dbReference type="Pfam" id="PF19425">
    <property type="entry name" value="Csd3_N2"/>
    <property type="match status" value="1"/>
</dbReference>
<dbReference type="AlphaFoldDB" id="A0A2U1CXT4"/>
<organism evidence="13 14">
    <name type="scientific">Tamilnaduibacter salinus</name>
    <dbReference type="NCBI Taxonomy" id="1484056"/>
    <lineage>
        <taxon>Bacteria</taxon>
        <taxon>Pseudomonadati</taxon>
        <taxon>Pseudomonadota</taxon>
        <taxon>Gammaproteobacteria</taxon>
        <taxon>Pseudomonadales</taxon>
        <taxon>Marinobacteraceae</taxon>
        <taxon>Tamilnaduibacter</taxon>
    </lineage>
</organism>
<dbReference type="GO" id="GO:0004222">
    <property type="term" value="F:metalloendopeptidase activity"/>
    <property type="evidence" value="ECO:0007669"/>
    <property type="project" value="TreeGrafter"/>
</dbReference>
<reference evidence="13 14" key="1">
    <citation type="submission" date="2018-04" db="EMBL/GenBank/DDBJ databases">
        <title>Genomic Encyclopedia of Type Strains, Phase IV (KMG-IV): sequencing the most valuable type-strain genomes for metagenomic binning, comparative biology and taxonomic classification.</title>
        <authorList>
            <person name="Goeker M."/>
        </authorList>
    </citation>
    <scope>NUCLEOTIDE SEQUENCE [LARGE SCALE GENOMIC DNA]</scope>
    <source>
        <strain evidence="13 14">DSM 28688</strain>
    </source>
</reference>
<keyword evidence="7" id="KW-0482">Metalloprotease</keyword>
<dbReference type="GO" id="GO:0006508">
    <property type="term" value="P:proteolysis"/>
    <property type="evidence" value="ECO:0007669"/>
    <property type="project" value="UniProtKB-KW"/>
</dbReference>
<evidence type="ECO:0000256" key="3">
    <source>
        <dbReference type="ARBA" id="ARBA00022670"/>
    </source>
</evidence>
<dbReference type="SUPFAM" id="SSF51261">
    <property type="entry name" value="Duplicated hybrid motif"/>
    <property type="match status" value="1"/>
</dbReference>
<evidence type="ECO:0000259" key="11">
    <source>
        <dbReference type="Pfam" id="PF04225"/>
    </source>
</evidence>
<dbReference type="RefSeq" id="WP_243402402.1">
    <property type="nucleotide sequence ID" value="NZ_QEKQ01000004.1"/>
</dbReference>
<evidence type="ECO:0000256" key="6">
    <source>
        <dbReference type="ARBA" id="ARBA00022833"/>
    </source>
</evidence>